<dbReference type="RefSeq" id="WP_268114420.1">
    <property type="nucleotide sequence ID" value="NZ_CP113524.1"/>
</dbReference>
<dbReference type="EMBL" id="CP113524">
    <property type="protein sequence ID" value="WAJ22684.1"/>
    <property type="molecule type" value="Genomic_DNA"/>
</dbReference>
<protein>
    <submittedName>
        <fullName evidence="1">Uncharacterized protein</fullName>
    </submittedName>
</protein>
<keyword evidence="2" id="KW-1185">Reference proteome</keyword>
<evidence type="ECO:0000313" key="1">
    <source>
        <dbReference type="EMBL" id="WAJ22684.1"/>
    </source>
</evidence>
<reference evidence="1" key="1">
    <citation type="submission" date="2022-11" db="EMBL/GenBank/DDBJ databases">
        <title>Lacrimispora xylanolytica sy1, complete genome.</title>
        <authorList>
            <person name="Choi S."/>
        </authorList>
    </citation>
    <scope>NUCLEOTIDE SEQUENCE</scope>
    <source>
        <strain evidence="1">Sy1</strain>
    </source>
</reference>
<evidence type="ECO:0000313" key="2">
    <source>
        <dbReference type="Proteomes" id="UP001163115"/>
    </source>
</evidence>
<sequence length="105" mass="12138">MDLDQQLKNLSQKYLFEDSQFKTDEQIPNLEVCLTLQETHIDRFIEKAGQLNSIIESCANMVSIFDTDVSKDYLMQTSIRCGKSNHLYIRTAPSMLNILVETLFD</sequence>
<name>A0ABY7A8A8_9FIRM</name>
<accession>A0ABY7A8A8</accession>
<gene>
    <name evidence="1" type="ORF">OW255_14040</name>
</gene>
<proteinExistence type="predicted"/>
<organism evidence="1 2">
    <name type="scientific">Lacrimispora xylanolytica</name>
    <dbReference type="NCBI Taxonomy" id="29375"/>
    <lineage>
        <taxon>Bacteria</taxon>
        <taxon>Bacillati</taxon>
        <taxon>Bacillota</taxon>
        <taxon>Clostridia</taxon>
        <taxon>Lachnospirales</taxon>
        <taxon>Lachnospiraceae</taxon>
        <taxon>Lacrimispora</taxon>
    </lineage>
</organism>
<dbReference type="Proteomes" id="UP001163115">
    <property type="component" value="Chromosome"/>
</dbReference>